<feature type="signal peptide" evidence="1">
    <location>
        <begin position="1"/>
        <end position="32"/>
    </location>
</feature>
<evidence type="ECO:0000313" key="3">
    <source>
        <dbReference type="EMBL" id="MDP0589851.1"/>
    </source>
</evidence>
<sequence length="363" mass="39505">MKRVQEVKRFGVRLKYLSAAVVLGSVVGCVQASSTMSVAVDSTLIHAVHGNIEQRLNGRNAADAIIAGDSFESQGIWGRYIYSDGSQKQDDDKNAIAFRLNGFTLGLEGIVNEQLTVGFAFTYGKTDIDVKDGSAILRSQNGDNYLGTLYFGWTEGSWFVDTMLSYGEEENKYIYNQPLGNNPVNGAPLQYRNLKSDGKMKTWGMTIGGGYTIAISGKWALKPKSEFNFVSMRYDDRNMKTDAALAANDIRHKTKDIQIAEAGAGVSLLGNIGLGKVVFTSEFRVMGYYDLKDNKVEGEVIYIPSMTSLFGVVAGQKRDRGRAVMGLGLSCAVGGLSFGLDYDYSLSGDYKVHSVAAKASCVF</sequence>
<name>A0AA90P0L2_9GAMM</name>
<dbReference type="EMBL" id="JASXSV010000022">
    <property type="protein sequence ID" value="MDP0589851.1"/>
    <property type="molecule type" value="Genomic_DNA"/>
</dbReference>
<reference evidence="3 4" key="1">
    <citation type="journal article" date="2023" name="bioRxiv">
        <title>An intranuclear bacterial parasite of deep-sea mussels expresses apoptosis inhibitors acquired from its host.</title>
        <authorList>
            <person name="Gonzalez Porras M.A."/>
            <person name="Assie A."/>
            <person name="Tietjen M."/>
            <person name="Violette M."/>
            <person name="Kleiner M."/>
            <person name="Gruber-Vodicka H."/>
            <person name="Dubilier N."/>
            <person name="Leisch N."/>
        </authorList>
    </citation>
    <scope>NUCLEOTIDE SEQUENCE [LARGE SCALE GENOMIC DNA]</scope>
    <source>
        <strain evidence="3">IAP13</strain>
    </source>
</reference>
<organism evidence="3 4">
    <name type="scientific">Candidatus Endonucleibacter bathymodioli</name>
    <dbReference type="NCBI Taxonomy" id="539814"/>
    <lineage>
        <taxon>Bacteria</taxon>
        <taxon>Pseudomonadati</taxon>
        <taxon>Pseudomonadota</taxon>
        <taxon>Gammaproteobacteria</taxon>
        <taxon>Oceanospirillales</taxon>
        <taxon>Endozoicomonadaceae</taxon>
        <taxon>Candidatus Endonucleibacter</taxon>
    </lineage>
</organism>
<dbReference type="SUPFAM" id="SSF103515">
    <property type="entry name" value="Autotransporter"/>
    <property type="match status" value="1"/>
</dbReference>
<dbReference type="Pfam" id="PF03797">
    <property type="entry name" value="Autotransporter"/>
    <property type="match status" value="1"/>
</dbReference>
<comment type="caution">
    <text evidence="3">The sequence shown here is derived from an EMBL/GenBank/DDBJ whole genome shotgun (WGS) entry which is preliminary data.</text>
</comment>
<keyword evidence="4" id="KW-1185">Reference proteome</keyword>
<gene>
    <name evidence="3" type="ORF">QS748_11940</name>
</gene>
<dbReference type="PROSITE" id="PS51208">
    <property type="entry name" value="AUTOTRANSPORTER"/>
    <property type="match status" value="1"/>
</dbReference>
<accession>A0AA90P0L2</accession>
<dbReference type="InterPro" id="IPR005546">
    <property type="entry name" value="Autotransporte_beta"/>
</dbReference>
<dbReference type="SMART" id="SM00869">
    <property type="entry name" value="Autotransporter"/>
    <property type="match status" value="1"/>
</dbReference>
<keyword evidence="1" id="KW-0732">Signal</keyword>
<dbReference type="GO" id="GO:0019867">
    <property type="term" value="C:outer membrane"/>
    <property type="evidence" value="ECO:0007669"/>
    <property type="project" value="InterPro"/>
</dbReference>
<dbReference type="Proteomes" id="UP001178148">
    <property type="component" value="Unassembled WGS sequence"/>
</dbReference>
<protein>
    <submittedName>
        <fullName evidence="3">Autotransporter outer membrane beta-barrel domain-containing protein</fullName>
    </submittedName>
</protein>
<feature type="chain" id="PRO_5041705664" evidence="1">
    <location>
        <begin position="33"/>
        <end position="363"/>
    </location>
</feature>
<feature type="domain" description="Autotransporter" evidence="2">
    <location>
        <begin position="69"/>
        <end position="363"/>
    </location>
</feature>
<dbReference type="AlphaFoldDB" id="A0AA90P0L2"/>
<dbReference type="InterPro" id="IPR006315">
    <property type="entry name" value="OM_autotransptr_brl_dom"/>
</dbReference>
<dbReference type="Gene3D" id="2.40.128.130">
    <property type="entry name" value="Autotransporter beta-domain"/>
    <property type="match status" value="1"/>
</dbReference>
<dbReference type="InterPro" id="IPR036709">
    <property type="entry name" value="Autotransporte_beta_dom_sf"/>
</dbReference>
<evidence type="ECO:0000256" key="1">
    <source>
        <dbReference type="SAM" id="SignalP"/>
    </source>
</evidence>
<proteinExistence type="predicted"/>
<dbReference type="NCBIfam" id="TIGR01414">
    <property type="entry name" value="autotrans_barl"/>
    <property type="match status" value="1"/>
</dbReference>
<evidence type="ECO:0000259" key="2">
    <source>
        <dbReference type="PROSITE" id="PS51208"/>
    </source>
</evidence>
<evidence type="ECO:0000313" key="4">
    <source>
        <dbReference type="Proteomes" id="UP001178148"/>
    </source>
</evidence>
<dbReference type="PROSITE" id="PS51257">
    <property type="entry name" value="PROKAR_LIPOPROTEIN"/>
    <property type="match status" value="1"/>
</dbReference>